<protein>
    <recommendedName>
        <fullName evidence="11">Dihydroorotate dehydrogenase (quinone)</fullName>
        <ecNumber evidence="11">1.3.5.2</ecNumber>
    </recommendedName>
    <alternativeName>
        <fullName evidence="11">DHOdehase</fullName>
        <shortName evidence="11">DHOD</shortName>
        <shortName evidence="11">DHODase</shortName>
    </alternativeName>
    <alternativeName>
        <fullName evidence="11">Dihydroorotate oxidase</fullName>
    </alternativeName>
</protein>
<keyword evidence="11" id="KW-1003">Cell membrane</keyword>
<feature type="binding site" evidence="11">
    <location>
        <position position="260"/>
    </location>
    <ligand>
        <name>FMN</name>
        <dbReference type="ChEBI" id="CHEBI:58210"/>
    </ligand>
</feature>
<dbReference type="UniPathway" id="UPA00070">
    <property type="reaction ID" value="UER00946"/>
</dbReference>
<dbReference type="NCBIfam" id="TIGR01036">
    <property type="entry name" value="pyrD_sub2"/>
    <property type="match status" value="1"/>
</dbReference>
<feature type="binding site" evidence="11">
    <location>
        <begin position="105"/>
        <end position="109"/>
    </location>
    <ligand>
        <name>FMN</name>
        <dbReference type="ChEBI" id="CHEBI:58210"/>
    </ligand>
</feature>
<dbReference type="GO" id="GO:0005737">
    <property type="term" value="C:cytoplasm"/>
    <property type="evidence" value="ECO:0007669"/>
    <property type="project" value="InterPro"/>
</dbReference>
<comment type="subcellular location">
    <subcellularLocation>
        <location evidence="11">Cell membrane</location>
        <topology evidence="11">Peripheral membrane protein</topology>
    </subcellularLocation>
    <subcellularLocation>
        <location evidence="2">Membrane</location>
    </subcellularLocation>
</comment>
<feature type="binding site" evidence="11">
    <location>
        <position position="288"/>
    </location>
    <ligand>
        <name>FMN</name>
        <dbReference type="ChEBI" id="CHEBI:58210"/>
    </ligand>
</feature>
<feature type="binding site" evidence="11">
    <location>
        <position position="215"/>
    </location>
    <ligand>
        <name>FMN</name>
        <dbReference type="ChEBI" id="CHEBI:58210"/>
    </ligand>
</feature>
<evidence type="ECO:0000256" key="1">
    <source>
        <dbReference type="ARBA" id="ARBA00003125"/>
    </source>
</evidence>
<dbReference type="HAMAP" id="MF_00225">
    <property type="entry name" value="DHO_dh_type2"/>
    <property type="match status" value="1"/>
</dbReference>
<dbReference type="GO" id="GO:0005886">
    <property type="term" value="C:plasma membrane"/>
    <property type="evidence" value="ECO:0007669"/>
    <property type="project" value="UniProtKB-SubCell"/>
</dbReference>
<evidence type="ECO:0000313" key="13">
    <source>
        <dbReference type="EMBL" id="TPW25748.1"/>
    </source>
</evidence>
<evidence type="ECO:0000256" key="7">
    <source>
        <dbReference type="ARBA" id="ARBA00022975"/>
    </source>
</evidence>
<dbReference type="InterPro" id="IPR005720">
    <property type="entry name" value="Dihydroorotate_DH_cat"/>
</dbReference>
<dbReference type="GO" id="GO:0106430">
    <property type="term" value="F:dihydroorotate dehydrogenase (quinone) activity"/>
    <property type="evidence" value="ECO:0007669"/>
    <property type="project" value="UniProtKB-EC"/>
</dbReference>
<evidence type="ECO:0000256" key="4">
    <source>
        <dbReference type="ARBA" id="ARBA00005359"/>
    </source>
</evidence>
<feature type="binding site" evidence="11">
    <location>
        <position position="131"/>
    </location>
    <ligand>
        <name>FMN</name>
        <dbReference type="ChEBI" id="CHEBI:58210"/>
    </ligand>
</feature>
<dbReference type="OrthoDB" id="9802377at2"/>
<comment type="caution">
    <text evidence="13">The sequence shown here is derived from an EMBL/GenBank/DDBJ whole genome shotgun (WGS) entry which is preliminary data.</text>
</comment>
<dbReference type="GO" id="GO:0044205">
    <property type="term" value="P:'de novo' UMP biosynthetic process"/>
    <property type="evidence" value="ECO:0007669"/>
    <property type="project" value="UniProtKB-UniRule"/>
</dbReference>
<evidence type="ECO:0000256" key="10">
    <source>
        <dbReference type="ARBA" id="ARBA00048639"/>
    </source>
</evidence>
<evidence type="ECO:0000313" key="14">
    <source>
        <dbReference type="Proteomes" id="UP000320314"/>
    </source>
</evidence>
<dbReference type="CDD" id="cd04738">
    <property type="entry name" value="DHOD_2_like"/>
    <property type="match status" value="1"/>
</dbReference>
<dbReference type="PROSITE" id="PS00912">
    <property type="entry name" value="DHODEHASE_2"/>
    <property type="match status" value="1"/>
</dbReference>
<feature type="binding site" evidence="11">
    <location>
        <position position="215"/>
    </location>
    <ligand>
        <name>substrate</name>
    </ligand>
</feature>
<comment type="function">
    <text evidence="1 11">Catalyzes the conversion of dihydroorotate to orotate with quinone as electron acceptor.</text>
</comment>
<evidence type="ECO:0000259" key="12">
    <source>
        <dbReference type="Pfam" id="PF01180"/>
    </source>
</evidence>
<keyword evidence="7 11" id="KW-0665">Pyrimidine biosynthesis</keyword>
<evidence type="ECO:0000256" key="11">
    <source>
        <dbReference type="HAMAP-Rule" id="MF_00225"/>
    </source>
</evidence>
<keyword evidence="14" id="KW-1185">Reference proteome</keyword>
<feature type="active site" description="Nucleophile" evidence="11">
    <location>
        <position position="218"/>
    </location>
</feature>
<gene>
    <name evidence="11" type="primary">pyrD</name>
    <name evidence="13" type="ORF">FJU11_18100</name>
</gene>
<proteinExistence type="inferred from homology"/>
<dbReference type="NCBIfam" id="NF003652">
    <property type="entry name" value="PRK05286.2-5"/>
    <property type="match status" value="1"/>
</dbReference>
<feature type="binding site" evidence="11">
    <location>
        <position position="184"/>
    </location>
    <ligand>
        <name>FMN</name>
        <dbReference type="ChEBI" id="CHEBI:58210"/>
    </ligand>
</feature>
<dbReference type="InterPro" id="IPR005719">
    <property type="entry name" value="Dihydroorotate_DH_2"/>
</dbReference>
<comment type="catalytic activity">
    <reaction evidence="10 11">
        <text>(S)-dihydroorotate + a quinone = orotate + a quinol</text>
        <dbReference type="Rhea" id="RHEA:30187"/>
        <dbReference type="ChEBI" id="CHEBI:24646"/>
        <dbReference type="ChEBI" id="CHEBI:30839"/>
        <dbReference type="ChEBI" id="CHEBI:30864"/>
        <dbReference type="ChEBI" id="CHEBI:132124"/>
        <dbReference type="EC" id="1.3.5.2"/>
    </reaction>
</comment>
<accession>A0A506TX68</accession>
<comment type="similarity">
    <text evidence="4 11">Belongs to the dihydroorotate dehydrogenase family. Type 2 subfamily.</text>
</comment>
<dbReference type="InterPro" id="IPR001295">
    <property type="entry name" value="Dihydroorotate_DH_CS"/>
</dbReference>
<feature type="binding site" evidence="11">
    <location>
        <position position="109"/>
    </location>
    <ligand>
        <name>substrate</name>
    </ligand>
</feature>
<comment type="cofactor">
    <cofactor evidence="11">
        <name>FMN</name>
        <dbReference type="ChEBI" id="CHEBI:58210"/>
    </cofactor>
    <text evidence="11">Binds 1 FMN per subunit.</text>
</comment>
<dbReference type="PANTHER" id="PTHR48109:SF4">
    <property type="entry name" value="DIHYDROOROTATE DEHYDROGENASE (QUINONE), MITOCHONDRIAL"/>
    <property type="match status" value="1"/>
</dbReference>
<dbReference type="Pfam" id="PF01180">
    <property type="entry name" value="DHO_dh"/>
    <property type="match status" value="1"/>
</dbReference>
<dbReference type="Gene3D" id="3.20.20.70">
    <property type="entry name" value="Aldolase class I"/>
    <property type="match status" value="1"/>
</dbReference>
<name>A0A506TX68_9HYPH</name>
<evidence type="ECO:0000256" key="5">
    <source>
        <dbReference type="ARBA" id="ARBA00022630"/>
    </source>
</evidence>
<evidence type="ECO:0000256" key="2">
    <source>
        <dbReference type="ARBA" id="ARBA00004370"/>
    </source>
</evidence>
<comment type="pathway">
    <text evidence="3 11">Pyrimidine metabolism; UMP biosynthesis via de novo pathway; orotate from (S)-dihydroorotate (quinone route): step 1/1.</text>
</comment>
<feature type="binding site" evidence="11">
    <location>
        <begin position="361"/>
        <end position="362"/>
    </location>
    <ligand>
        <name>FMN</name>
        <dbReference type="ChEBI" id="CHEBI:58210"/>
    </ligand>
</feature>
<keyword evidence="5 11" id="KW-0285">Flavoprotein</keyword>
<keyword evidence="6 11" id="KW-0288">FMN</keyword>
<dbReference type="SUPFAM" id="SSF51395">
    <property type="entry name" value="FMN-linked oxidoreductases"/>
    <property type="match status" value="1"/>
</dbReference>
<evidence type="ECO:0000256" key="6">
    <source>
        <dbReference type="ARBA" id="ARBA00022643"/>
    </source>
</evidence>
<dbReference type="Proteomes" id="UP000320314">
    <property type="component" value="Unassembled WGS sequence"/>
</dbReference>
<dbReference type="AlphaFoldDB" id="A0A506TX68"/>
<keyword evidence="8 11" id="KW-0560">Oxidoreductase</keyword>
<keyword evidence="9 11" id="KW-0472">Membrane</keyword>
<reference evidence="13 14" key="1">
    <citation type="submission" date="2019-06" db="EMBL/GenBank/DDBJ databases">
        <authorList>
            <person name="Li M."/>
        </authorList>
    </citation>
    <scope>NUCLEOTIDE SEQUENCE [LARGE SCALE GENOMIC DNA]</scope>
    <source>
        <strain evidence="13 14">BGMRC6574</strain>
    </source>
</reference>
<evidence type="ECO:0000256" key="8">
    <source>
        <dbReference type="ARBA" id="ARBA00023002"/>
    </source>
</evidence>
<organism evidence="13 14">
    <name type="scientific">Pararhizobium mangrovi</name>
    <dbReference type="NCBI Taxonomy" id="2590452"/>
    <lineage>
        <taxon>Bacteria</taxon>
        <taxon>Pseudomonadati</taxon>
        <taxon>Pseudomonadota</taxon>
        <taxon>Alphaproteobacteria</taxon>
        <taxon>Hyphomicrobiales</taxon>
        <taxon>Rhizobiaceae</taxon>
        <taxon>Rhizobium/Agrobacterium group</taxon>
        <taxon>Pararhizobium</taxon>
    </lineage>
</organism>
<dbReference type="PANTHER" id="PTHR48109">
    <property type="entry name" value="DIHYDROOROTATE DEHYDROGENASE (QUINONE), MITOCHONDRIAL-RELATED"/>
    <property type="match status" value="1"/>
</dbReference>
<dbReference type="GO" id="GO:0006207">
    <property type="term" value="P:'de novo' pyrimidine nucleobase biosynthetic process"/>
    <property type="evidence" value="ECO:0007669"/>
    <property type="project" value="UniProtKB-UniRule"/>
</dbReference>
<feature type="binding site" evidence="11">
    <location>
        <position position="220"/>
    </location>
    <ligand>
        <name>substrate</name>
    </ligand>
</feature>
<dbReference type="InterPro" id="IPR013785">
    <property type="entry name" value="Aldolase_TIM"/>
</dbReference>
<comment type="subunit">
    <text evidence="11">Monomer.</text>
</comment>
<dbReference type="EMBL" id="VHLH01000059">
    <property type="protein sequence ID" value="TPW25748.1"/>
    <property type="molecule type" value="Genomic_DNA"/>
</dbReference>
<feature type="binding site" evidence="11">
    <location>
        <begin position="156"/>
        <end position="160"/>
    </location>
    <ligand>
        <name>substrate</name>
    </ligand>
</feature>
<dbReference type="InterPro" id="IPR050074">
    <property type="entry name" value="DHO_dehydrogenase"/>
</dbReference>
<feature type="binding site" evidence="11">
    <location>
        <position position="311"/>
    </location>
    <ligand>
        <name>FMN</name>
        <dbReference type="ChEBI" id="CHEBI:58210"/>
    </ligand>
</feature>
<dbReference type="PROSITE" id="PS00911">
    <property type="entry name" value="DHODEHASE_1"/>
    <property type="match status" value="1"/>
</dbReference>
<feature type="domain" description="Dihydroorotate dehydrogenase catalytic" evidence="12">
    <location>
        <begin position="88"/>
        <end position="381"/>
    </location>
</feature>
<evidence type="ECO:0000256" key="9">
    <source>
        <dbReference type="ARBA" id="ARBA00023136"/>
    </source>
</evidence>
<sequence>MGGLARRCALSPSLCAARSVGRRLGEAASARRARHAPIPCGACRVRLFDAAARRFAFALDPERAHQLSIRALKTAKSRRTRQPADPRLAAIVAGLPFPNPVGLAAGYDKNAEVPHALAGLGFGFGFVEVGTITPRAQPGNAKPRVFRLPRDRAVINRLGFNNEGHEAALKRLRAERHGDIVGVNIGVNADSTDRVGDYVAGIRAFYDTASYFTANVSSPNTPRLRELQERETLERLLEKILAARDDAAASHGKRVPVFLKIAPDLDERGLDAIAAAFNAEPADGLIISNTTITRENLRDRRHAKETGGLSGRPLFERSTVALAKMRVRLGPHVPIIGVGGVDSAESAAEKMRAGADLVQLYTGLVYHGPGLVRRIVGGLSAMCERENLTNLAAIRDAHVDEWAARRIGG</sequence>
<feature type="binding site" evidence="11">
    <location>
        <position position="340"/>
    </location>
    <ligand>
        <name>FMN</name>
        <dbReference type="ChEBI" id="CHEBI:58210"/>
    </ligand>
</feature>
<dbReference type="EC" id="1.3.5.2" evidence="11"/>
<evidence type="ECO:0000256" key="3">
    <source>
        <dbReference type="ARBA" id="ARBA00005161"/>
    </source>
</evidence>
<feature type="binding site" evidence="11">
    <location>
        <begin position="289"/>
        <end position="290"/>
    </location>
    <ligand>
        <name>substrate</name>
    </ligand>
</feature>
<dbReference type="NCBIfam" id="NF003645">
    <property type="entry name" value="PRK05286.1-2"/>
    <property type="match status" value="1"/>
</dbReference>